<name>A0AAJ0ELN5_9PEZI</name>
<dbReference type="GeneID" id="85465714"/>
<dbReference type="Proteomes" id="UP001224890">
    <property type="component" value="Unassembled WGS sequence"/>
</dbReference>
<evidence type="ECO:0000313" key="2">
    <source>
        <dbReference type="Proteomes" id="UP001224890"/>
    </source>
</evidence>
<keyword evidence="2" id="KW-1185">Reference proteome</keyword>
<sequence length="140" mass="15873">MTSPLEQLLEAAAMDSDGIVQPTYKFSADLCYRTKGEANRKDGLKTILTRLYYSVTKEEYQGAVRWTEALTHWITLEHGVPRKVRAALTQIYYDLALTPGMESTSAMAFSDIAPKLVYDMHGERCLEQGKDINLDVLYQM</sequence>
<comment type="caution">
    <text evidence="1">The sequence shown here is derived from an EMBL/GenBank/DDBJ whole genome shotgun (WGS) entry which is preliminary data.</text>
</comment>
<protein>
    <submittedName>
        <fullName evidence="1">Uncharacterized protein</fullName>
    </submittedName>
</protein>
<accession>A0AAJ0ELN5</accession>
<dbReference type="AlphaFoldDB" id="A0AAJ0ELN5"/>
<dbReference type="RefSeq" id="XP_060422514.1">
    <property type="nucleotide sequence ID" value="XM_060581188.1"/>
</dbReference>
<proteinExistence type="predicted"/>
<reference evidence="1" key="1">
    <citation type="submission" date="2021-06" db="EMBL/GenBank/DDBJ databases">
        <title>Comparative genomics, transcriptomics and evolutionary studies reveal genomic signatures of adaptation to plant cell wall in hemibiotrophic fungi.</title>
        <authorList>
            <consortium name="DOE Joint Genome Institute"/>
            <person name="Baroncelli R."/>
            <person name="Diaz J.F."/>
            <person name="Benocci T."/>
            <person name="Peng M."/>
            <person name="Battaglia E."/>
            <person name="Haridas S."/>
            <person name="Andreopoulos W."/>
            <person name="Labutti K."/>
            <person name="Pangilinan J."/>
            <person name="Floch G.L."/>
            <person name="Makela M.R."/>
            <person name="Henrissat B."/>
            <person name="Grigoriev I.V."/>
            <person name="Crouch J.A."/>
            <person name="De Vries R.P."/>
            <person name="Sukno S.A."/>
            <person name="Thon M.R."/>
        </authorList>
    </citation>
    <scope>NUCLEOTIDE SEQUENCE</scope>
    <source>
        <strain evidence="1">CBS 193.32</strain>
    </source>
</reference>
<gene>
    <name evidence="1" type="ORF">BDP55DRAFT_773794</name>
</gene>
<evidence type="ECO:0000313" key="1">
    <source>
        <dbReference type="EMBL" id="KAK1657750.1"/>
    </source>
</evidence>
<organism evidence="1 2">
    <name type="scientific">Colletotrichum godetiae</name>
    <dbReference type="NCBI Taxonomy" id="1209918"/>
    <lineage>
        <taxon>Eukaryota</taxon>
        <taxon>Fungi</taxon>
        <taxon>Dikarya</taxon>
        <taxon>Ascomycota</taxon>
        <taxon>Pezizomycotina</taxon>
        <taxon>Sordariomycetes</taxon>
        <taxon>Hypocreomycetidae</taxon>
        <taxon>Glomerellales</taxon>
        <taxon>Glomerellaceae</taxon>
        <taxon>Colletotrichum</taxon>
        <taxon>Colletotrichum acutatum species complex</taxon>
    </lineage>
</organism>
<dbReference type="EMBL" id="JAHMHR010000085">
    <property type="protein sequence ID" value="KAK1657750.1"/>
    <property type="molecule type" value="Genomic_DNA"/>
</dbReference>